<accession>A0ABU7LY09</accession>
<keyword evidence="4" id="KW-1185">Reference proteome</keyword>
<evidence type="ECO:0008006" key="5">
    <source>
        <dbReference type="Google" id="ProtNLM"/>
    </source>
</evidence>
<comment type="caution">
    <text evidence="3">The sequence shown here is derived from an EMBL/GenBank/DDBJ whole genome shotgun (WGS) entry which is preliminary data.</text>
</comment>
<evidence type="ECO:0000256" key="2">
    <source>
        <dbReference type="SAM" id="SignalP"/>
    </source>
</evidence>
<reference evidence="3 4" key="1">
    <citation type="submission" date="2024-01" db="EMBL/GenBank/DDBJ databases">
        <title>Hyphobacterium bacterium isolated from marine sediment.</title>
        <authorList>
            <person name="Zhao S."/>
        </authorList>
    </citation>
    <scope>NUCLEOTIDE SEQUENCE [LARGE SCALE GENOMIC DNA]</scope>
    <source>
        <strain evidence="3 4">Y60-23</strain>
    </source>
</reference>
<sequence>MRTMLLAGTAIFLLTGPASAQDGERRCCHVTEGAWIDGTYTPAECRALGSDYAPQGDARAAMCRGATHEETPPMTPGAPGSPGGGPGGGDGNGGSGAGGGDGDGDGGPRVQRSAGEGSPQAETADLAAMRFDYEIVGRASLSELGTLNHQTLEQRDFCDSLLQTGLDSRAAEPVNAQCFTNLRGNAHLVTQNAGRMRNDRSLREDERHEAAHIMQQASDTRAHADAQLDAANGN</sequence>
<feature type="compositionally biased region" description="Gly residues" evidence="1">
    <location>
        <begin position="80"/>
        <end position="107"/>
    </location>
</feature>
<organism evidence="3 4">
    <name type="scientific">Hyphobacterium marinum</name>
    <dbReference type="NCBI Taxonomy" id="3116574"/>
    <lineage>
        <taxon>Bacteria</taxon>
        <taxon>Pseudomonadati</taxon>
        <taxon>Pseudomonadota</taxon>
        <taxon>Alphaproteobacteria</taxon>
        <taxon>Maricaulales</taxon>
        <taxon>Maricaulaceae</taxon>
        <taxon>Hyphobacterium</taxon>
    </lineage>
</organism>
<dbReference type="Proteomes" id="UP001310692">
    <property type="component" value="Unassembled WGS sequence"/>
</dbReference>
<feature type="region of interest" description="Disordered" evidence="1">
    <location>
        <begin position="214"/>
        <end position="234"/>
    </location>
</feature>
<keyword evidence="2" id="KW-0732">Signal</keyword>
<proteinExistence type="predicted"/>
<feature type="signal peptide" evidence="2">
    <location>
        <begin position="1"/>
        <end position="20"/>
    </location>
</feature>
<evidence type="ECO:0000313" key="4">
    <source>
        <dbReference type="Proteomes" id="UP001310692"/>
    </source>
</evidence>
<protein>
    <recommendedName>
        <fullName evidence="5">DUF4124 domain-containing protein</fullName>
    </recommendedName>
</protein>
<dbReference type="EMBL" id="JAZDRO010000002">
    <property type="protein sequence ID" value="MEE2566080.1"/>
    <property type="molecule type" value="Genomic_DNA"/>
</dbReference>
<name>A0ABU7LY09_9PROT</name>
<feature type="chain" id="PRO_5046473283" description="DUF4124 domain-containing protein" evidence="2">
    <location>
        <begin position="21"/>
        <end position="234"/>
    </location>
</feature>
<gene>
    <name evidence="3" type="ORF">V0U35_05250</name>
</gene>
<evidence type="ECO:0000256" key="1">
    <source>
        <dbReference type="SAM" id="MobiDB-lite"/>
    </source>
</evidence>
<evidence type="ECO:0000313" key="3">
    <source>
        <dbReference type="EMBL" id="MEE2566080.1"/>
    </source>
</evidence>
<feature type="region of interest" description="Disordered" evidence="1">
    <location>
        <begin position="67"/>
        <end position="121"/>
    </location>
</feature>
<dbReference type="RefSeq" id="WP_330195621.1">
    <property type="nucleotide sequence ID" value="NZ_JAZDRO010000002.1"/>
</dbReference>